<comment type="similarity">
    <text evidence="4">Belongs to the TonB-dependent receptor family.</text>
</comment>
<dbReference type="InterPro" id="IPR008969">
    <property type="entry name" value="CarboxyPept-like_regulatory"/>
</dbReference>
<protein>
    <submittedName>
        <fullName evidence="6">TonB-linked outer membrane protein, SusC/RagA family</fullName>
    </submittedName>
</protein>
<organism evidence="6 7">
    <name type="scientific">Sunxiuqinia elliptica</name>
    <dbReference type="NCBI Taxonomy" id="655355"/>
    <lineage>
        <taxon>Bacteria</taxon>
        <taxon>Pseudomonadati</taxon>
        <taxon>Bacteroidota</taxon>
        <taxon>Bacteroidia</taxon>
        <taxon>Marinilabiliales</taxon>
        <taxon>Prolixibacteraceae</taxon>
        <taxon>Sunxiuqinia</taxon>
    </lineage>
</organism>
<dbReference type="Pfam" id="PF13715">
    <property type="entry name" value="CarbopepD_reg_2"/>
    <property type="match status" value="1"/>
</dbReference>
<keyword evidence="3 4" id="KW-0998">Cell outer membrane</keyword>
<dbReference type="EMBL" id="FONW01000004">
    <property type="protein sequence ID" value="SFF27597.1"/>
    <property type="molecule type" value="Genomic_DNA"/>
</dbReference>
<evidence type="ECO:0000259" key="5">
    <source>
        <dbReference type="SMART" id="SM00965"/>
    </source>
</evidence>
<keyword evidence="4" id="KW-0812">Transmembrane</keyword>
<name>A0A1I2HFA5_9BACT</name>
<gene>
    <name evidence="6" type="ORF">SAMN05216283_10424</name>
</gene>
<reference evidence="6 7" key="1">
    <citation type="submission" date="2016-10" db="EMBL/GenBank/DDBJ databases">
        <authorList>
            <person name="de Groot N.N."/>
        </authorList>
    </citation>
    <scope>NUCLEOTIDE SEQUENCE [LARGE SCALE GENOMIC DNA]</scope>
    <source>
        <strain evidence="6 7">CGMCC 1.9156</strain>
    </source>
</reference>
<dbReference type="PROSITE" id="PS52016">
    <property type="entry name" value="TONB_DEPENDENT_REC_3"/>
    <property type="match status" value="1"/>
</dbReference>
<proteinExistence type="inferred from homology"/>
<dbReference type="STRING" id="655355.SAMN05216283_10424"/>
<dbReference type="SUPFAM" id="SSF49464">
    <property type="entry name" value="Carboxypeptidase regulatory domain-like"/>
    <property type="match status" value="1"/>
</dbReference>
<keyword evidence="2 4" id="KW-0472">Membrane</keyword>
<keyword evidence="1 4" id="KW-0813">Transport</keyword>
<evidence type="ECO:0000313" key="7">
    <source>
        <dbReference type="Proteomes" id="UP000198964"/>
    </source>
</evidence>
<sequence>MKKKRICVAESFCAPIKIWRIMRLSLFFVLVCIAQVWATNSYSQQTRLTMNLSNVKVIDVLNEIEEKTEYFFLFNQKLVNVDRVVNVKVNQQKVEEVLSLLFDDYSIDYRIMDRQIVLSPDNLLSKQAQRTITGNVTNESGQPIPGATVVVKGTSHGVITDPDGNFQLTNVETGQTLVISFVGMTTQEVPITAQSSFNIILQESTIGLEEVVAVGYGVQKKVNLTGAITALDGEELARRQVAQTSMVLQGVAPGVAVTQRNGQPGRDGGTISIRGKTTLGNSNPLILVDGIEMGINNIDPTLIESISVLKDAASSSIYGSRAANGVILITTKRGQKDKLSVSYNGYVGWQDPTDLPDVVGAIDHMTLTNEAYVNTGKSPLYTEAYIEEYKQGMQTNPDRYPDTDWYDQVLTENGLMQSHFLTMNGGSEKVRVLASLGYLDQNGLMSNTDFKRYTLRINTDLELTNTFSAQIDAHIKKSKLIEPSRGTASAIHWSGRIPANQTAVLSSGQWGEGWNGDNPVAFTKDGGLRVEDAPSFTLNLVLKYQPVNWLSLDVAYSPNYWQTNYSDFEKSIQTYRWDGSESYKAPQKTTLNASHNRSLHNNLRGTVTFDKTFGNHGIKLLTGYQQEDYRNDALRGYREVFPFPDYPVLNSGGEENQKAYGSASEWALLSFFGRLNYDYKERYLLEANFRQDGSSRFATGRKWGFFPSFSAGWRVSEENFFSGLKPIISNLKMRASWGRLGNQDIGLYPFSSDVNLGLKYAFDKQVASGAGITDLANTEISWETTTASNFGLDLTLFDRLNIVAEYYYKVSEDILLALDIPKIIGMNAPEQNAGEVENRGWDLGINYTNWDNEFKYDIGFNISDVKNKVTDLKGVNKTGLTVYHEGYPMHSIYGLEADGFISEEDFDEEGNYLGATQYGTIAPGDIKYIDQNNDSIINASDYKIIGETIPRFTFGLTFNSQYKNFDLGLFFQGVGKADGLIRGQGIMPFVEGGTVQEQHKDHWTPENRDATFPRLAFNETNNEQVSSFWMKDASYIRLKNLQIGYSFPSRIINRIKAEKLRIYLSGQNLFTIDNFWNGYDVEAPVGNGGYYPQVKTYSIGVDIKF</sequence>
<dbReference type="InterPro" id="IPR039426">
    <property type="entry name" value="TonB-dep_rcpt-like"/>
</dbReference>
<evidence type="ECO:0000256" key="3">
    <source>
        <dbReference type="ARBA" id="ARBA00023237"/>
    </source>
</evidence>
<accession>A0A1I2HFA5</accession>
<evidence type="ECO:0000256" key="2">
    <source>
        <dbReference type="ARBA" id="ARBA00023136"/>
    </source>
</evidence>
<feature type="domain" description="Secretin/TonB short N-terminal" evidence="5">
    <location>
        <begin position="70"/>
        <end position="121"/>
    </location>
</feature>
<dbReference type="InterPro" id="IPR011662">
    <property type="entry name" value="Secretin/TonB_short_N"/>
</dbReference>
<dbReference type="InterPro" id="IPR037066">
    <property type="entry name" value="Plug_dom_sf"/>
</dbReference>
<dbReference type="FunFam" id="2.60.40.1120:FF:000003">
    <property type="entry name" value="Outer membrane protein Omp121"/>
    <property type="match status" value="1"/>
</dbReference>
<keyword evidence="7" id="KW-1185">Reference proteome</keyword>
<dbReference type="SUPFAM" id="SSF56935">
    <property type="entry name" value="Porins"/>
    <property type="match status" value="1"/>
</dbReference>
<dbReference type="InterPro" id="IPR012910">
    <property type="entry name" value="Plug_dom"/>
</dbReference>
<dbReference type="InterPro" id="IPR023997">
    <property type="entry name" value="TonB-dep_OMP_SusC/RagA_CS"/>
</dbReference>
<dbReference type="NCBIfam" id="TIGR04057">
    <property type="entry name" value="SusC_RagA_signa"/>
    <property type="match status" value="1"/>
</dbReference>
<dbReference type="AlphaFoldDB" id="A0A1I2HFA5"/>
<comment type="subcellular location">
    <subcellularLocation>
        <location evidence="4">Cell outer membrane</location>
        <topology evidence="4">Multi-pass membrane protein</topology>
    </subcellularLocation>
</comment>
<dbReference type="Pfam" id="PF07715">
    <property type="entry name" value="Plug"/>
    <property type="match status" value="1"/>
</dbReference>
<dbReference type="NCBIfam" id="TIGR04056">
    <property type="entry name" value="OMP_RagA_SusC"/>
    <property type="match status" value="1"/>
</dbReference>
<dbReference type="Gene3D" id="2.170.130.10">
    <property type="entry name" value="TonB-dependent receptor, plug domain"/>
    <property type="match status" value="1"/>
</dbReference>
<dbReference type="InterPro" id="IPR023996">
    <property type="entry name" value="TonB-dep_OMP_SusC/RagA"/>
</dbReference>
<dbReference type="SMART" id="SM00965">
    <property type="entry name" value="STN"/>
    <property type="match status" value="1"/>
</dbReference>
<keyword evidence="4" id="KW-1134">Transmembrane beta strand</keyword>
<dbReference type="Proteomes" id="UP000198964">
    <property type="component" value="Unassembled WGS sequence"/>
</dbReference>
<dbReference type="GO" id="GO:0009279">
    <property type="term" value="C:cell outer membrane"/>
    <property type="evidence" value="ECO:0007669"/>
    <property type="project" value="UniProtKB-SubCell"/>
</dbReference>
<evidence type="ECO:0000256" key="4">
    <source>
        <dbReference type="PROSITE-ProRule" id="PRU01360"/>
    </source>
</evidence>
<evidence type="ECO:0000256" key="1">
    <source>
        <dbReference type="ARBA" id="ARBA00022448"/>
    </source>
</evidence>
<dbReference type="RefSeq" id="WP_093919716.1">
    <property type="nucleotide sequence ID" value="NZ_FONW01000004.1"/>
</dbReference>
<dbReference type="Gene3D" id="2.60.40.1120">
    <property type="entry name" value="Carboxypeptidase-like, regulatory domain"/>
    <property type="match status" value="1"/>
</dbReference>
<dbReference type="Pfam" id="PF07660">
    <property type="entry name" value="STN"/>
    <property type="match status" value="1"/>
</dbReference>
<evidence type="ECO:0000313" key="6">
    <source>
        <dbReference type="EMBL" id="SFF27597.1"/>
    </source>
</evidence>